<dbReference type="Proteomes" id="UP000077603">
    <property type="component" value="Chromosome"/>
</dbReference>
<feature type="binding site" evidence="8">
    <location>
        <begin position="264"/>
        <end position="265"/>
    </location>
    <ligand>
        <name>substrate</name>
    </ligand>
</feature>
<dbReference type="EMBL" id="CP015614">
    <property type="protein sequence ID" value="ANF55393.1"/>
    <property type="molecule type" value="Genomic_DNA"/>
</dbReference>
<feature type="active site" description="Proton acceptor" evidence="8">
    <location>
        <position position="263"/>
    </location>
</feature>
<feature type="binding site" evidence="8">
    <location>
        <position position="72"/>
    </location>
    <ligand>
        <name>substrate</name>
    </ligand>
</feature>
<keyword evidence="12" id="KW-1185">Reference proteome</keyword>
<evidence type="ECO:0000256" key="5">
    <source>
        <dbReference type="ARBA" id="ARBA00023154"/>
    </source>
</evidence>
<protein>
    <recommendedName>
        <fullName evidence="3 8">Diaminopimelate epimerase</fullName>
        <shortName evidence="8">DAP epimerase</shortName>
        <ecNumber evidence="3 8">5.1.1.7</ecNumber>
    </recommendedName>
    <alternativeName>
        <fullName evidence="8">PLP-independent amino acid racemase</fullName>
    </alternativeName>
</protein>
<dbReference type="KEGG" id="bne:DA69_11975"/>
<dbReference type="NCBIfam" id="TIGR00652">
    <property type="entry name" value="DapF"/>
    <property type="match status" value="1"/>
</dbReference>
<dbReference type="PROSITE" id="PS01326">
    <property type="entry name" value="DAP_EPIMERASE"/>
    <property type="match status" value="1"/>
</dbReference>
<gene>
    <name evidence="8" type="primary">dapF</name>
    <name evidence="11" type="ORF">DA69_11975</name>
</gene>
<feature type="compositionally biased region" description="Low complexity" evidence="10">
    <location>
        <begin position="116"/>
        <end position="129"/>
    </location>
</feature>
<feature type="binding site" evidence="8">
    <location>
        <position position="203"/>
    </location>
    <ligand>
        <name>substrate</name>
    </ligand>
</feature>
<dbReference type="UniPathway" id="UPA00034">
    <property type="reaction ID" value="UER00025"/>
</dbReference>
<dbReference type="GO" id="GO:0005829">
    <property type="term" value="C:cytosol"/>
    <property type="evidence" value="ECO:0007669"/>
    <property type="project" value="TreeGrafter"/>
</dbReference>
<keyword evidence="8" id="KW-0963">Cytoplasm</keyword>
<dbReference type="InterPro" id="IPR001653">
    <property type="entry name" value="DAP_epimerase_DapF"/>
</dbReference>
<dbReference type="SUPFAM" id="SSF54506">
    <property type="entry name" value="Diaminopimelate epimerase-like"/>
    <property type="match status" value="2"/>
</dbReference>
<feature type="site" description="Could be important to modulate the pK values of the two catalytic cysteine residues" evidence="8">
    <location>
        <position position="254"/>
    </location>
</feature>
<dbReference type="Pfam" id="PF01678">
    <property type="entry name" value="DAP_epimerase"/>
    <property type="match status" value="2"/>
</dbReference>
<feature type="binding site" evidence="8">
    <location>
        <position position="236"/>
    </location>
    <ligand>
        <name>substrate</name>
    </ligand>
</feature>
<dbReference type="OrthoDB" id="9805408at2"/>
<feature type="binding site" evidence="8">
    <location>
        <position position="20"/>
    </location>
    <ligand>
        <name>substrate</name>
    </ligand>
</feature>
<comment type="function">
    <text evidence="8">Catalyzes the stereoinversion of LL-2,6-diaminopimelate (L,L-DAP) to meso-diaminopimelate (meso-DAP), a precursor of L-lysine and an essential component of the bacterial peptidoglycan.</text>
</comment>
<organism evidence="11 12">
    <name type="scientific">Brevundimonas naejangsanensis</name>
    <dbReference type="NCBI Taxonomy" id="588932"/>
    <lineage>
        <taxon>Bacteria</taxon>
        <taxon>Pseudomonadati</taxon>
        <taxon>Pseudomonadota</taxon>
        <taxon>Alphaproteobacteria</taxon>
        <taxon>Caulobacterales</taxon>
        <taxon>Caulobacteraceae</taxon>
        <taxon>Brevundimonas</taxon>
    </lineage>
</organism>
<comment type="catalytic activity">
    <reaction evidence="7 8">
        <text>(2S,6S)-2,6-diaminopimelate = meso-2,6-diaminopimelate</text>
        <dbReference type="Rhea" id="RHEA:15393"/>
        <dbReference type="ChEBI" id="CHEBI:57609"/>
        <dbReference type="ChEBI" id="CHEBI:57791"/>
        <dbReference type="EC" id="5.1.1.7"/>
    </reaction>
</comment>
<evidence type="ECO:0000256" key="3">
    <source>
        <dbReference type="ARBA" id="ARBA00013080"/>
    </source>
</evidence>
<sequence>MKSNMSEPARPYIRMNGAGNAFIVVQAFEQPFHPTADQVRALADPAAGLGGFDQLIGIEPSETADAFMRVWNADGSMVQTCGNALRCVGWLMLEATDKEEVVIDTLSGPTTARRASLPSGRVGSGSPPGLTTAAQTQSRVGSGDPAGSTTAAQHQVTVDMGAPRLEWDQVPLSEEMDTRGIELQVGPIDAPVLHTPGAVSMGNPHVVFFTDRQDDAFVRGSGSLVERHPLFPEGVNVGFAHVLSPDHIRLRVWERGAGLTLACGTGACAALVAAARRGLTGRKAVVTVDGGQLTIEWDQATNHVFMTGPVQVEGAGFLPEA</sequence>
<dbReference type="GO" id="GO:0009089">
    <property type="term" value="P:lysine biosynthetic process via diaminopimelate"/>
    <property type="evidence" value="ECO:0007669"/>
    <property type="project" value="UniProtKB-UniRule"/>
</dbReference>
<name>A0A172Y836_9CAUL</name>
<keyword evidence="6 8" id="KW-0413">Isomerase</keyword>
<feature type="binding site" evidence="8">
    <location>
        <begin position="82"/>
        <end position="83"/>
    </location>
    <ligand>
        <name>substrate</name>
    </ligand>
</feature>
<dbReference type="AlphaFoldDB" id="A0A172Y836"/>
<dbReference type="InterPro" id="IPR018510">
    <property type="entry name" value="DAP_epimerase_AS"/>
</dbReference>
<feature type="region of interest" description="Disordered" evidence="10">
    <location>
        <begin position="107"/>
        <end position="152"/>
    </location>
</feature>
<dbReference type="eggNOG" id="COG0253">
    <property type="taxonomic scope" value="Bacteria"/>
</dbReference>
<evidence type="ECO:0000256" key="2">
    <source>
        <dbReference type="ARBA" id="ARBA00010219"/>
    </source>
</evidence>
<evidence type="ECO:0000313" key="11">
    <source>
        <dbReference type="EMBL" id="ANF55393.1"/>
    </source>
</evidence>
<evidence type="ECO:0000256" key="6">
    <source>
        <dbReference type="ARBA" id="ARBA00023235"/>
    </source>
</evidence>
<evidence type="ECO:0000256" key="7">
    <source>
        <dbReference type="ARBA" id="ARBA00051712"/>
    </source>
</evidence>
<comment type="subunit">
    <text evidence="8">Homodimer.</text>
</comment>
<evidence type="ECO:0000256" key="8">
    <source>
        <dbReference type="HAMAP-Rule" id="MF_00197"/>
    </source>
</evidence>
<accession>A0A172Y836</accession>
<evidence type="ECO:0000256" key="1">
    <source>
        <dbReference type="ARBA" id="ARBA00005196"/>
    </source>
</evidence>
<feature type="active site" evidence="9">
    <location>
        <position position="81"/>
    </location>
</feature>
<evidence type="ECO:0000256" key="10">
    <source>
        <dbReference type="SAM" id="MobiDB-lite"/>
    </source>
</evidence>
<comment type="similarity">
    <text evidence="2 8">Belongs to the diaminopimelate epimerase family.</text>
</comment>
<reference evidence="11 12" key="1">
    <citation type="journal article" date="2014" name="Genome Announc.">
        <title>Genome Sequence of a Promising Hydrogen-Producing Facultative Anaerobic Bacterium, Brevundimonas naejangsanensis Strain B1.</title>
        <authorList>
            <person name="Su H."/>
            <person name="Zhang T."/>
            <person name="Bao M."/>
            <person name="Jiang Y."/>
            <person name="Wang Y."/>
            <person name="Tan T."/>
        </authorList>
    </citation>
    <scope>NUCLEOTIDE SEQUENCE [LARGE SCALE GENOMIC DNA]</scope>
    <source>
        <strain evidence="11 12">B1</strain>
    </source>
</reference>
<proteinExistence type="inferred from homology"/>
<feature type="binding site" evidence="8">
    <location>
        <position position="54"/>
    </location>
    <ligand>
        <name>substrate</name>
    </ligand>
</feature>
<dbReference type="Gene3D" id="3.10.310.10">
    <property type="entry name" value="Diaminopimelate Epimerase, Chain A, domain 1"/>
    <property type="match status" value="2"/>
</dbReference>
<dbReference type="GO" id="GO:0008837">
    <property type="term" value="F:diaminopimelate epimerase activity"/>
    <property type="evidence" value="ECO:0007669"/>
    <property type="project" value="UniProtKB-UniRule"/>
</dbReference>
<evidence type="ECO:0000313" key="12">
    <source>
        <dbReference type="Proteomes" id="UP000077603"/>
    </source>
</evidence>
<keyword evidence="5 8" id="KW-0457">Lysine biosynthesis</keyword>
<feature type="active site" description="Proton donor" evidence="8">
    <location>
        <position position="81"/>
    </location>
</feature>
<feature type="site" description="Could be important to modulate the pK values of the two catalytic cysteine residues" evidence="8">
    <location>
        <position position="205"/>
    </location>
</feature>
<comment type="subcellular location">
    <subcellularLocation>
        <location evidence="8">Cytoplasm</location>
    </subcellularLocation>
</comment>
<dbReference type="PANTHER" id="PTHR31689:SF0">
    <property type="entry name" value="DIAMINOPIMELATE EPIMERASE"/>
    <property type="match status" value="1"/>
</dbReference>
<keyword evidence="4 8" id="KW-0028">Amino-acid biosynthesis</keyword>
<evidence type="ECO:0000256" key="4">
    <source>
        <dbReference type="ARBA" id="ARBA00022605"/>
    </source>
</evidence>
<dbReference type="PANTHER" id="PTHR31689">
    <property type="entry name" value="DIAMINOPIMELATE EPIMERASE, CHLOROPLASTIC"/>
    <property type="match status" value="1"/>
</dbReference>
<dbReference type="EC" id="5.1.1.7" evidence="3 8"/>
<dbReference type="HAMAP" id="MF_00197">
    <property type="entry name" value="DAP_epimerase"/>
    <property type="match status" value="1"/>
</dbReference>
<evidence type="ECO:0000256" key="9">
    <source>
        <dbReference type="PROSITE-ProRule" id="PRU10125"/>
    </source>
</evidence>
<comment type="pathway">
    <text evidence="1 8">Amino-acid biosynthesis; L-lysine biosynthesis via DAP pathway; DL-2,6-diaminopimelate from LL-2,6-diaminopimelate: step 1/1.</text>
</comment>
<feature type="binding site" evidence="8">
    <location>
        <begin position="254"/>
        <end position="255"/>
    </location>
    <ligand>
        <name>substrate</name>
    </ligand>
</feature>
<dbReference type="STRING" id="588932.DA69_11975"/>